<dbReference type="EnsemblMetazoa" id="Aqu2.1.42593_001">
    <property type="protein sequence ID" value="Aqu2.1.42593_001"/>
    <property type="gene ID" value="Aqu2.1.42593"/>
</dbReference>
<comment type="subunit">
    <text evidence="3">Heterodimer of 2 subunits, IMMPL1 and IMMPL2.</text>
</comment>
<dbReference type="GO" id="GO:0004252">
    <property type="term" value="F:serine-type endopeptidase activity"/>
    <property type="evidence" value="ECO:0007669"/>
    <property type="project" value="InterPro"/>
</dbReference>
<evidence type="ECO:0000256" key="13">
    <source>
        <dbReference type="PIRSR" id="PIRSR600223-1"/>
    </source>
</evidence>
<evidence type="ECO:0000256" key="1">
    <source>
        <dbReference type="ARBA" id="ARBA00004434"/>
    </source>
</evidence>
<dbReference type="GO" id="GO:0006465">
    <property type="term" value="P:signal peptide processing"/>
    <property type="evidence" value="ECO:0007669"/>
    <property type="project" value="InterPro"/>
</dbReference>
<dbReference type="AlphaFoldDB" id="A0A1X7VT51"/>
<dbReference type="InterPro" id="IPR000223">
    <property type="entry name" value="Pept_S26A_signal_pept_1"/>
</dbReference>
<dbReference type="PANTHER" id="PTHR46041">
    <property type="entry name" value="MITOCHONDRIAL INNER MEMBRANE PROTEASE SUBUNIT 2"/>
    <property type="match status" value="1"/>
</dbReference>
<evidence type="ECO:0000313" key="16">
    <source>
        <dbReference type="EnsemblMetazoa" id="Aqu2.1.42593_001"/>
    </source>
</evidence>
<reference evidence="17" key="1">
    <citation type="journal article" date="2010" name="Nature">
        <title>The Amphimedon queenslandica genome and the evolution of animal complexity.</title>
        <authorList>
            <person name="Srivastava M."/>
            <person name="Simakov O."/>
            <person name="Chapman J."/>
            <person name="Fahey B."/>
            <person name="Gauthier M.E."/>
            <person name="Mitros T."/>
            <person name="Richards G.S."/>
            <person name="Conaco C."/>
            <person name="Dacre M."/>
            <person name="Hellsten U."/>
            <person name="Larroux C."/>
            <person name="Putnam N.H."/>
            <person name="Stanke M."/>
            <person name="Adamska M."/>
            <person name="Darling A."/>
            <person name="Degnan S.M."/>
            <person name="Oakley T.H."/>
            <person name="Plachetzki D.C."/>
            <person name="Zhai Y."/>
            <person name="Adamski M."/>
            <person name="Calcino A."/>
            <person name="Cummins S.F."/>
            <person name="Goodstein D.M."/>
            <person name="Harris C."/>
            <person name="Jackson D.J."/>
            <person name="Leys S.P."/>
            <person name="Shu S."/>
            <person name="Woodcroft B.J."/>
            <person name="Vervoort M."/>
            <person name="Kosik K.S."/>
            <person name="Manning G."/>
            <person name="Degnan B.M."/>
            <person name="Rokhsar D.S."/>
        </authorList>
    </citation>
    <scope>NUCLEOTIDE SEQUENCE [LARGE SCALE GENOMIC DNA]</scope>
</reference>
<keyword evidence="10" id="KW-0496">Mitochondrion</keyword>
<evidence type="ECO:0000256" key="8">
    <source>
        <dbReference type="ARBA" id="ARBA00022801"/>
    </source>
</evidence>
<organism evidence="16">
    <name type="scientific">Amphimedon queenslandica</name>
    <name type="common">Sponge</name>
    <dbReference type="NCBI Taxonomy" id="400682"/>
    <lineage>
        <taxon>Eukaryota</taxon>
        <taxon>Metazoa</taxon>
        <taxon>Porifera</taxon>
        <taxon>Demospongiae</taxon>
        <taxon>Heteroscleromorpha</taxon>
        <taxon>Haplosclerida</taxon>
        <taxon>Niphatidae</taxon>
        <taxon>Amphimedon</taxon>
    </lineage>
</organism>
<dbReference type="FunFam" id="2.10.109.10:FF:000005">
    <property type="entry name" value="Mitochondrial inner membrane protease subunit"/>
    <property type="match status" value="1"/>
</dbReference>
<dbReference type="SUPFAM" id="SSF51306">
    <property type="entry name" value="LexA/Signal peptidase"/>
    <property type="match status" value="1"/>
</dbReference>
<reference evidence="16" key="2">
    <citation type="submission" date="2017-05" db="UniProtKB">
        <authorList>
            <consortium name="EnsemblMetazoa"/>
        </authorList>
    </citation>
    <scope>IDENTIFICATION</scope>
</reference>
<dbReference type="InterPro" id="IPR019533">
    <property type="entry name" value="Peptidase_S26"/>
</dbReference>
<dbReference type="Pfam" id="PF10502">
    <property type="entry name" value="Peptidase_S26"/>
    <property type="match status" value="2"/>
</dbReference>
<keyword evidence="6 14" id="KW-0812">Transmembrane</keyword>
<keyword evidence="11 14" id="KW-0472">Membrane</keyword>
<dbReference type="GO" id="GO:0006627">
    <property type="term" value="P:protein processing involved in protein targeting to mitochondrion"/>
    <property type="evidence" value="ECO:0007669"/>
    <property type="project" value="InterPro"/>
</dbReference>
<evidence type="ECO:0000256" key="6">
    <source>
        <dbReference type="ARBA" id="ARBA00022692"/>
    </source>
</evidence>
<dbReference type="Gene3D" id="2.10.109.10">
    <property type="entry name" value="Umud Fragment, subunit A"/>
    <property type="match status" value="1"/>
</dbReference>
<feature type="transmembrane region" description="Helical" evidence="14">
    <location>
        <begin position="12"/>
        <end position="32"/>
    </location>
</feature>
<evidence type="ECO:0000256" key="14">
    <source>
        <dbReference type="SAM" id="Phobius"/>
    </source>
</evidence>
<keyword evidence="7" id="KW-0999">Mitochondrion inner membrane</keyword>
<dbReference type="STRING" id="400682.A0A1X7VT51"/>
<gene>
    <name evidence="16" type="primary">100638579</name>
</gene>
<evidence type="ECO:0000256" key="9">
    <source>
        <dbReference type="ARBA" id="ARBA00022989"/>
    </source>
</evidence>
<dbReference type="PANTHER" id="PTHR46041:SF2">
    <property type="entry name" value="MITOCHONDRIAL INNER MEMBRANE PROTEASE SUBUNIT 2"/>
    <property type="match status" value="1"/>
</dbReference>
<evidence type="ECO:0000313" key="17">
    <source>
        <dbReference type="Proteomes" id="UP000007879"/>
    </source>
</evidence>
<proteinExistence type="inferred from homology"/>
<feature type="active site" evidence="13">
    <location>
        <position position="87"/>
    </location>
</feature>
<sequence length="177" mass="20315">MNDLISSLRYFLYGVAVVLPVAVTVSDNVGFVTTITGRSMRPTLNPERSVTDDRVWLSRWRISNYNPAPGDVIAIRSPLDSGTKMVKRVIGTENETLKTRNYKTRYVTVPKGHIWVEGDNERASQDSNFYGPVSKGLVCGKVMFVVWPPHRWGRVPQDTLRYQQERRLKSSKKFFYE</sequence>
<evidence type="ECO:0000256" key="4">
    <source>
        <dbReference type="ARBA" id="ARBA00013650"/>
    </source>
</evidence>
<dbReference type="InterPro" id="IPR036286">
    <property type="entry name" value="LexA/Signal_pep-like_sf"/>
</dbReference>
<dbReference type="Proteomes" id="UP000007879">
    <property type="component" value="Unassembled WGS sequence"/>
</dbReference>
<dbReference type="OMA" id="WIPVIAW"/>
<dbReference type="KEGG" id="aqu:100638579"/>
<protein>
    <recommendedName>
        <fullName evidence="4">Mitochondrial inner membrane protease subunit 2</fullName>
    </recommendedName>
    <alternativeName>
        <fullName evidence="12">IMP2-like protein</fullName>
    </alternativeName>
</protein>
<comment type="subcellular location">
    <subcellularLocation>
        <location evidence="1">Mitochondrion inner membrane</location>
        <topology evidence="1">Single-pass membrane protein</topology>
    </subcellularLocation>
</comment>
<evidence type="ECO:0000256" key="12">
    <source>
        <dbReference type="ARBA" id="ARBA00032718"/>
    </source>
</evidence>
<dbReference type="InParanoid" id="A0A1X7VT51"/>
<dbReference type="GO" id="GO:0042720">
    <property type="term" value="C:mitochondrial inner membrane peptidase complex"/>
    <property type="evidence" value="ECO:0007669"/>
    <property type="project" value="InterPro"/>
</dbReference>
<feature type="active site" evidence="13">
    <location>
        <position position="39"/>
    </location>
</feature>
<dbReference type="EnsemblMetazoa" id="XM_003382991.2">
    <property type="protein sequence ID" value="XP_003383039.1"/>
    <property type="gene ID" value="LOC100638579"/>
</dbReference>
<keyword evidence="9 14" id="KW-1133">Transmembrane helix</keyword>
<dbReference type="eggNOG" id="KOG1568">
    <property type="taxonomic scope" value="Eukaryota"/>
</dbReference>
<dbReference type="OrthoDB" id="9996127at2759"/>
<evidence type="ECO:0000256" key="11">
    <source>
        <dbReference type="ARBA" id="ARBA00023136"/>
    </source>
</evidence>
<name>A0A1X7VT51_AMPQE</name>
<dbReference type="CDD" id="cd06530">
    <property type="entry name" value="S26_SPase_I"/>
    <property type="match status" value="1"/>
</dbReference>
<accession>A0A1X7VT51</accession>
<evidence type="ECO:0000256" key="2">
    <source>
        <dbReference type="ARBA" id="ARBA00007066"/>
    </source>
</evidence>
<dbReference type="PRINTS" id="PR00727">
    <property type="entry name" value="LEADERPTASE"/>
</dbReference>
<evidence type="ECO:0000256" key="3">
    <source>
        <dbReference type="ARBA" id="ARBA00011805"/>
    </source>
</evidence>
<evidence type="ECO:0000256" key="10">
    <source>
        <dbReference type="ARBA" id="ARBA00023128"/>
    </source>
</evidence>
<dbReference type="InterPro" id="IPR037730">
    <property type="entry name" value="IMP2"/>
</dbReference>
<keyword evidence="8" id="KW-0378">Hydrolase</keyword>
<evidence type="ECO:0000256" key="5">
    <source>
        <dbReference type="ARBA" id="ARBA00022670"/>
    </source>
</evidence>
<keyword evidence="17" id="KW-1185">Reference proteome</keyword>
<evidence type="ECO:0000259" key="15">
    <source>
        <dbReference type="Pfam" id="PF10502"/>
    </source>
</evidence>
<feature type="domain" description="Peptidase S26" evidence="15">
    <location>
        <begin position="103"/>
        <end position="147"/>
    </location>
</feature>
<keyword evidence="5" id="KW-0645">Protease</keyword>
<comment type="similarity">
    <text evidence="2">Belongs to the peptidase S26 family. IMP2 subfamily.</text>
</comment>
<feature type="domain" description="Peptidase S26" evidence="15">
    <location>
        <begin position="15"/>
        <end position="101"/>
    </location>
</feature>
<evidence type="ECO:0000256" key="7">
    <source>
        <dbReference type="ARBA" id="ARBA00022792"/>
    </source>
</evidence>